<keyword evidence="11" id="KW-1185">Reference proteome</keyword>
<feature type="domain" description="Protein kinase" evidence="9">
    <location>
        <begin position="1"/>
        <end position="276"/>
    </location>
</feature>
<evidence type="ECO:0000256" key="5">
    <source>
        <dbReference type="ARBA" id="ARBA00022741"/>
    </source>
</evidence>
<name>A0A7M7T738_NASVI</name>
<evidence type="ECO:0000256" key="4">
    <source>
        <dbReference type="ARBA" id="ARBA00022679"/>
    </source>
</evidence>
<evidence type="ECO:0000259" key="9">
    <source>
        <dbReference type="PROSITE" id="PS50011"/>
    </source>
</evidence>
<proteinExistence type="inferred from homology"/>
<keyword evidence="5" id="KW-0547">Nucleotide-binding</keyword>
<dbReference type="Proteomes" id="UP000002358">
    <property type="component" value="Chromosome 1"/>
</dbReference>
<evidence type="ECO:0000256" key="2">
    <source>
        <dbReference type="ARBA" id="ARBA00006485"/>
    </source>
</evidence>
<comment type="similarity">
    <text evidence="2">Belongs to the protein kinase superfamily. CMGC Ser/Thr protein kinase family. CDC2/CDKX subfamily.</text>
</comment>
<dbReference type="SMR" id="A0A7M7T738"/>
<sequence length="327" mass="38316">MYIRLKLEVNHCIFLQMPVTAFREVTILKYLKHENIVRLIEVVRSPPMPGNNNKSIHRCFYLALEYCEHDLAGLLSAKHVRFQVGDIKKVLYQLLDGVHYLHVNKLMHRDLKPANILINKKGVLKITDFGLARPYRVKDNGEPNTYTNRVVTLWYRPPELLLGERNYGPEIDMWSIGCILAEMWTRTPILPGKSEQAQLNFISYLCGAITPVVWPGVSNLPLYDSIELSKIHRRRVVERLQPYIKDRYACDMLDKLLVLDPKKRIDANEALDHDFFWRGEELSDLKLLMSKFNQSLFQWTALQRHQILQKAQLTAVPKKDCYEERIY</sequence>
<dbReference type="GO" id="GO:0005524">
    <property type="term" value="F:ATP binding"/>
    <property type="evidence" value="ECO:0007669"/>
    <property type="project" value="UniProtKB-KW"/>
</dbReference>
<dbReference type="InParanoid" id="A0A7M7T738"/>
<dbReference type="PANTHER" id="PTHR24056:SF233">
    <property type="entry name" value="CYCLIN-DEPENDENT KINASE 9"/>
    <property type="match status" value="1"/>
</dbReference>
<dbReference type="AlphaFoldDB" id="A0A7M7T738"/>
<dbReference type="FunFam" id="1.10.510.10:FF:000203">
    <property type="entry name" value="Cyclin-dependent kinase 9"/>
    <property type="match status" value="1"/>
</dbReference>
<dbReference type="GO" id="GO:0004693">
    <property type="term" value="F:cyclin-dependent protein serine/threonine kinase activity"/>
    <property type="evidence" value="ECO:0007669"/>
    <property type="project" value="TreeGrafter"/>
</dbReference>
<keyword evidence="3" id="KW-0723">Serine/threonine-protein kinase</keyword>
<dbReference type="InterPro" id="IPR008271">
    <property type="entry name" value="Ser/Thr_kinase_AS"/>
</dbReference>
<keyword evidence="6" id="KW-0418">Kinase</keyword>
<keyword evidence="4" id="KW-0808">Transferase</keyword>
<dbReference type="Gene3D" id="3.30.200.20">
    <property type="entry name" value="Phosphorylase Kinase, domain 1"/>
    <property type="match status" value="1"/>
</dbReference>
<evidence type="ECO:0000313" key="10">
    <source>
        <dbReference type="EnsemblMetazoa" id="XP_031779185"/>
    </source>
</evidence>
<dbReference type="OrthoDB" id="204883at2759"/>
<evidence type="ECO:0000256" key="1">
    <source>
        <dbReference type="ARBA" id="ARBA00004123"/>
    </source>
</evidence>
<dbReference type="GO" id="GO:0005634">
    <property type="term" value="C:nucleus"/>
    <property type="evidence" value="ECO:0007669"/>
    <property type="project" value="UniProtKB-SubCell"/>
</dbReference>
<dbReference type="InterPro" id="IPR000719">
    <property type="entry name" value="Prot_kinase_dom"/>
</dbReference>
<evidence type="ECO:0000256" key="8">
    <source>
        <dbReference type="ARBA" id="ARBA00023242"/>
    </source>
</evidence>
<dbReference type="PROSITE" id="PS50011">
    <property type="entry name" value="PROTEIN_KINASE_DOM"/>
    <property type="match status" value="1"/>
</dbReference>
<comment type="subcellular location">
    <subcellularLocation>
        <location evidence="1">Nucleus</location>
    </subcellularLocation>
</comment>
<dbReference type="PROSITE" id="PS00108">
    <property type="entry name" value="PROTEIN_KINASE_ST"/>
    <property type="match status" value="1"/>
</dbReference>
<evidence type="ECO:0000256" key="6">
    <source>
        <dbReference type="ARBA" id="ARBA00022777"/>
    </source>
</evidence>
<organism evidence="10 11">
    <name type="scientific">Nasonia vitripennis</name>
    <name type="common">Parasitic wasp</name>
    <dbReference type="NCBI Taxonomy" id="7425"/>
    <lineage>
        <taxon>Eukaryota</taxon>
        <taxon>Metazoa</taxon>
        <taxon>Ecdysozoa</taxon>
        <taxon>Arthropoda</taxon>
        <taxon>Hexapoda</taxon>
        <taxon>Insecta</taxon>
        <taxon>Pterygota</taxon>
        <taxon>Neoptera</taxon>
        <taxon>Endopterygota</taxon>
        <taxon>Hymenoptera</taxon>
        <taxon>Apocrita</taxon>
        <taxon>Proctotrupomorpha</taxon>
        <taxon>Chalcidoidea</taxon>
        <taxon>Pteromalidae</taxon>
        <taxon>Pteromalinae</taxon>
        <taxon>Nasonia</taxon>
    </lineage>
</organism>
<dbReference type="RefSeq" id="XP_031779185.1">
    <property type="nucleotide sequence ID" value="XM_031923325.1"/>
</dbReference>
<dbReference type="EnsemblMetazoa" id="XM_031923325">
    <property type="protein sequence ID" value="XP_031779185"/>
    <property type="gene ID" value="LOC100116511"/>
</dbReference>
<accession>A0A7M7T738</accession>
<protein>
    <recommendedName>
        <fullName evidence="9">Protein kinase domain-containing protein</fullName>
    </recommendedName>
</protein>
<dbReference type="InterPro" id="IPR011009">
    <property type="entry name" value="Kinase-like_dom_sf"/>
</dbReference>
<evidence type="ECO:0000256" key="3">
    <source>
        <dbReference type="ARBA" id="ARBA00022527"/>
    </source>
</evidence>
<keyword evidence="7" id="KW-0067">ATP-binding</keyword>
<dbReference type="SMART" id="SM00220">
    <property type="entry name" value="S_TKc"/>
    <property type="match status" value="1"/>
</dbReference>
<dbReference type="InterPro" id="IPR050108">
    <property type="entry name" value="CDK"/>
</dbReference>
<keyword evidence="8" id="KW-0539">Nucleus</keyword>
<dbReference type="GeneID" id="100116511"/>
<evidence type="ECO:0000256" key="7">
    <source>
        <dbReference type="ARBA" id="ARBA00022840"/>
    </source>
</evidence>
<dbReference type="KEGG" id="nvi:100116511"/>
<reference evidence="10" key="1">
    <citation type="submission" date="2021-01" db="UniProtKB">
        <authorList>
            <consortium name="EnsemblMetazoa"/>
        </authorList>
    </citation>
    <scope>IDENTIFICATION</scope>
</reference>
<dbReference type="PANTHER" id="PTHR24056">
    <property type="entry name" value="CELL DIVISION PROTEIN KINASE"/>
    <property type="match status" value="1"/>
</dbReference>
<dbReference type="GO" id="GO:0008353">
    <property type="term" value="F:RNA polymerase II CTD heptapeptide repeat kinase activity"/>
    <property type="evidence" value="ECO:0007669"/>
    <property type="project" value="TreeGrafter"/>
</dbReference>
<dbReference type="SUPFAM" id="SSF56112">
    <property type="entry name" value="Protein kinase-like (PK-like)"/>
    <property type="match status" value="1"/>
</dbReference>
<dbReference type="Pfam" id="PF00069">
    <property type="entry name" value="Pkinase"/>
    <property type="match status" value="1"/>
</dbReference>
<evidence type="ECO:0000313" key="11">
    <source>
        <dbReference type="Proteomes" id="UP000002358"/>
    </source>
</evidence>
<dbReference type="Gene3D" id="1.10.510.10">
    <property type="entry name" value="Transferase(Phosphotransferase) domain 1"/>
    <property type="match status" value="1"/>
</dbReference>